<feature type="region of interest" description="Disordered" evidence="1">
    <location>
        <begin position="97"/>
        <end position="125"/>
    </location>
</feature>
<dbReference type="OrthoDB" id="6367041at2759"/>
<dbReference type="KEGG" id="dpx:DAPPUDRAFT_118264"/>
<proteinExistence type="predicted"/>
<accession>E9HV81</accession>
<dbReference type="InParanoid" id="E9HV81"/>
<gene>
    <name evidence="2" type="ORF">DAPPUDRAFT_118264</name>
</gene>
<evidence type="ECO:0000313" key="3">
    <source>
        <dbReference type="Proteomes" id="UP000000305"/>
    </source>
</evidence>
<feature type="compositionally biased region" description="Polar residues" evidence="1">
    <location>
        <begin position="104"/>
        <end position="123"/>
    </location>
</feature>
<evidence type="ECO:0000313" key="2">
    <source>
        <dbReference type="EMBL" id="EFX64336.1"/>
    </source>
</evidence>
<sequence length="330" mass="35239">MDAADAHSVFHRQSTWHLHRDTRQIPSYFNKNRIINDNNPVSADAEFSSLTDMEGGGGLNLFGVTSSFVNPGTLLSSAIASGVHQLSEMVNSIENMNHQEHQESPLSSISIHHHGQQPSSTPSPAAAQQFFGIVDGGNQQESEPSSSHPSAPFAKNVTSLAQFFGIANIYIDGINSSDNNSVPMKCPAPPQHVILTVSACHINTTAIGACSMTSAAEGGTIFVLYPTAAAISSHNVRRMSNLFKKKKKKNPPNNKRLFAGFASIGIMASDLNTKVSVTCPHISAGTTVTTQNGPVLPNEMREETGFVQLIISGAESQERVAAACEWKSSI</sequence>
<dbReference type="Proteomes" id="UP000000305">
    <property type="component" value="Unassembled WGS sequence"/>
</dbReference>
<keyword evidence="3" id="KW-1185">Reference proteome</keyword>
<evidence type="ECO:0000256" key="1">
    <source>
        <dbReference type="SAM" id="MobiDB-lite"/>
    </source>
</evidence>
<reference evidence="2 3" key="1">
    <citation type="journal article" date="2011" name="Science">
        <title>The ecoresponsive genome of Daphnia pulex.</title>
        <authorList>
            <person name="Colbourne J.K."/>
            <person name="Pfrender M.E."/>
            <person name="Gilbert D."/>
            <person name="Thomas W.K."/>
            <person name="Tucker A."/>
            <person name="Oakley T.H."/>
            <person name="Tokishita S."/>
            <person name="Aerts A."/>
            <person name="Arnold G.J."/>
            <person name="Basu M.K."/>
            <person name="Bauer D.J."/>
            <person name="Caceres C.E."/>
            <person name="Carmel L."/>
            <person name="Casola C."/>
            <person name="Choi J.H."/>
            <person name="Detter J.C."/>
            <person name="Dong Q."/>
            <person name="Dusheyko S."/>
            <person name="Eads B.D."/>
            <person name="Frohlich T."/>
            <person name="Geiler-Samerotte K.A."/>
            <person name="Gerlach D."/>
            <person name="Hatcher P."/>
            <person name="Jogdeo S."/>
            <person name="Krijgsveld J."/>
            <person name="Kriventseva E.V."/>
            <person name="Kultz D."/>
            <person name="Laforsch C."/>
            <person name="Lindquist E."/>
            <person name="Lopez J."/>
            <person name="Manak J.R."/>
            <person name="Muller J."/>
            <person name="Pangilinan J."/>
            <person name="Patwardhan R.P."/>
            <person name="Pitluck S."/>
            <person name="Pritham E.J."/>
            <person name="Rechtsteiner A."/>
            <person name="Rho M."/>
            <person name="Rogozin I.B."/>
            <person name="Sakarya O."/>
            <person name="Salamov A."/>
            <person name="Schaack S."/>
            <person name="Shapiro H."/>
            <person name="Shiga Y."/>
            <person name="Skalitzky C."/>
            <person name="Smith Z."/>
            <person name="Souvorov A."/>
            <person name="Sung W."/>
            <person name="Tang Z."/>
            <person name="Tsuchiya D."/>
            <person name="Tu H."/>
            <person name="Vos H."/>
            <person name="Wang M."/>
            <person name="Wolf Y.I."/>
            <person name="Yamagata H."/>
            <person name="Yamada T."/>
            <person name="Ye Y."/>
            <person name="Shaw J.R."/>
            <person name="Andrews J."/>
            <person name="Crease T.J."/>
            <person name="Tang H."/>
            <person name="Lucas S.M."/>
            <person name="Robertson H.M."/>
            <person name="Bork P."/>
            <person name="Koonin E.V."/>
            <person name="Zdobnov E.M."/>
            <person name="Grigoriev I.V."/>
            <person name="Lynch M."/>
            <person name="Boore J.L."/>
        </authorList>
    </citation>
    <scope>NUCLEOTIDE SEQUENCE [LARGE SCALE GENOMIC DNA]</scope>
</reference>
<dbReference type="EMBL" id="GL732844">
    <property type="protein sequence ID" value="EFX64336.1"/>
    <property type="molecule type" value="Genomic_DNA"/>
</dbReference>
<dbReference type="HOGENOM" id="CLU_842680_0_0_1"/>
<dbReference type="AlphaFoldDB" id="E9HV81"/>
<name>E9HV81_DAPPU</name>
<organism evidence="2 3">
    <name type="scientific">Daphnia pulex</name>
    <name type="common">Water flea</name>
    <dbReference type="NCBI Taxonomy" id="6669"/>
    <lineage>
        <taxon>Eukaryota</taxon>
        <taxon>Metazoa</taxon>
        <taxon>Ecdysozoa</taxon>
        <taxon>Arthropoda</taxon>
        <taxon>Crustacea</taxon>
        <taxon>Branchiopoda</taxon>
        <taxon>Diplostraca</taxon>
        <taxon>Cladocera</taxon>
        <taxon>Anomopoda</taxon>
        <taxon>Daphniidae</taxon>
        <taxon>Daphnia</taxon>
    </lineage>
</organism>
<protein>
    <submittedName>
        <fullName evidence="2">Uncharacterized protein</fullName>
    </submittedName>
</protein>